<dbReference type="Pfam" id="PF13567">
    <property type="entry name" value="DUF4131"/>
    <property type="match status" value="1"/>
</dbReference>
<evidence type="ECO:0000256" key="2">
    <source>
        <dbReference type="ARBA" id="ARBA00022475"/>
    </source>
</evidence>
<evidence type="ECO:0000313" key="8">
    <source>
        <dbReference type="EMBL" id="TWU36610.1"/>
    </source>
</evidence>
<dbReference type="Pfam" id="PF00753">
    <property type="entry name" value="Lactamase_B"/>
    <property type="match status" value="1"/>
</dbReference>
<comment type="subcellular location">
    <subcellularLocation>
        <location evidence="1">Cell membrane</location>
        <topology evidence="1">Multi-pass membrane protein</topology>
    </subcellularLocation>
</comment>
<evidence type="ECO:0000256" key="1">
    <source>
        <dbReference type="ARBA" id="ARBA00004651"/>
    </source>
</evidence>
<feature type="transmembrane region" description="Helical" evidence="6">
    <location>
        <begin position="20"/>
        <end position="39"/>
    </location>
</feature>
<dbReference type="SUPFAM" id="SSF56281">
    <property type="entry name" value="Metallo-hydrolase/oxidoreductase"/>
    <property type="match status" value="1"/>
</dbReference>
<dbReference type="Gene3D" id="3.60.15.10">
    <property type="entry name" value="Ribonuclease Z/Hydroxyacylglutathione hydrolase-like"/>
    <property type="match status" value="1"/>
</dbReference>
<dbReference type="NCBIfam" id="TIGR00360">
    <property type="entry name" value="ComEC_N-term"/>
    <property type="match status" value="1"/>
</dbReference>
<dbReference type="InterPro" id="IPR004477">
    <property type="entry name" value="ComEC_N"/>
</dbReference>
<keyword evidence="2" id="KW-1003">Cell membrane</keyword>
<dbReference type="PANTHER" id="PTHR30619">
    <property type="entry name" value="DNA INTERNALIZATION/COMPETENCE PROTEIN COMEC/REC2"/>
    <property type="match status" value="1"/>
</dbReference>
<evidence type="ECO:0000256" key="3">
    <source>
        <dbReference type="ARBA" id="ARBA00022692"/>
    </source>
</evidence>
<proteinExistence type="predicted"/>
<comment type="caution">
    <text evidence="8">The sequence shown here is derived from an EMBL/GenBank/DDBJ whole genome shotgun (WGS) entry which is preliminary data.</text>
</comment>
<evidence type="ECO:0000256" key="4">
    <source>
        <dbReference type="ARBA" id="ARBA00022989"/>
    </source>
</evidence>
<feature type="transmembrane region" description="Helical" evidence="6">
    <location>
        <begin position="376"/>
        <end position="395"/>
    </location>
</feature>
<dbReference type="EMBL" id="SJPY01000008">
    <property type="protein sequence ID" value="TWU36610.1"/>
    <property type="molecule type" value="Genomic_DNA"/>
</dbReference>
<feature type="transmembrane region" description="Helical" evidence="6">
    <location>
        <begin position="277"/>
        <end position="304"/>
    </location>
</feature>
<reference evidence="8 9" key="1">
    <citation type="submission" date="2019-02" db="EMBL/GenBank/DDBJ databases">
        <title>Deep-cultivation of Planctomycetes and their phenomic and genomic characterization uncovers novel biology.</title>
        <authorList>
            <person name="Wiegand S."/>
            <person name="Jogler M."/>
            <person name="Boedeker C."/>
            <person name="Pinto D."/>
            <person name="Vollmers J."/>
            <person name="Rivas-Marin E."/>
            <person name="Kohn T."/>
            <person name="Peeters S.H."/>
            <person name="Heuer A."/>
            <person name="Rast P."/>
            <person name="Oberbeckmann S."/>
            <person name="Bunk B."/>
            <person name="Jeske O."/>
            <person name="Meyerdierks A."/>
            <person name="Storesund J.E."/>
            <person name="Kallscheuer N."/>
            <person name="Luecker S."/>
            <person name="Lage O.M."/>
            <person name="Pohl T."/>
            <person name="Merkel B.J."/>
            <person name="Hornburger P."/>
            <person name="Mueller R.-W."/>
            <person name="Bruemmer F."/>
            <person name="Labrenz M."/>
            <person name="Spormann A.M."/>
            <person name="Op Den Camp H."/>
            <person name="Overmann J."/>
            <person name="Amann R."/>
            <person name="Jetten M.S.M."/>
            <person name="Mascher T."/>
            <person name="Medema M.H."/>
            <person name="Devos D.P."/>
            <person name="Kaster A.-K."/>
            <person name="Ovreas L."/>
            <person name="Rohde M."/>
            <person name="Galperin M.Y."/>
            <person name="Jogler C."/>
        </authorList>
    </citation>
    <scope>NUCLEOTIDE SEQUENCE [LARGE SCALE GENOMIC DNA]</scope>
    <source>
        <strain evidence="8 9">Q31b</strain>
    </source>
</reference>
<gene>
    <name evidence="8" type="ORF">Q31b_48910</name>
</gene>
<dbReference type="InterPro" id="IPR025405">
    <property type="entry name" value="DUF4131"/>
</dbReference>
<keyword evidence="3 6" id="KW-0812">Transmembrane</keyword>
<feature type="transmembrane region" description="Helical" evidence="6">
    <location>
        <begin position="558"/>
        <end position="575"/>
    </location>
</feature>
<sequence>MTSAAKTRIDSNSDGPIHDFWARHPLLILAIAFAAGIAIDSCLPHRLAVRQAAWMVVASATIVTFFFGTNAIRRVAIAVLFFAFAGLYHAYCDARYQSASILSIATTDGEPTILEGVIMRPIVIRKNPLGDWPRHQEESPWQSIIQLNLRKIRIEDRFEPCRGHVHVVCTGYLAALRPGDELRVFGQLQQINHPTNPGELDLRKVYRHRGIHARVDVDAEEQVVLLGSRFALDRPIASIATRSRELLLKYTGDTMGPLAVALVIGQREFVDSETRDLLLVTGTAHLLSVSGLHLAIVIVLASWTATLLRFPLGIRIGFILTVCCLYTAITGGRPPVMRAAVLVAVVMTAIWLRRPAQPINTLSMAGLLLMILNPENLFHVGVQLSFVAVGTLFLCGQRVIQSSRGAEIAVENEEQLDRLIHSVAPAFVRYGRYVLIRLGRAVWYSGCVSLISMPLVWHQFHVVSFVSVATNVLLSPFLFWSLANGVLTVIGGSIFEPLAIVPGCLCGWGLATMHWVIAVAATVPAGHFWLPSPPAGMVVLFYGVMIASLSFRGRFASSFRYAWIPTWGLAAWFFAMNPSPLPEGTLQATFVDVGHGTSVVIRGSDGHVWLYDCGRLANIGGSSRDIDSVLWSTGTTRIDAVFLSHADSDHYNALPGILERFRVDRIVTPPGLLMESESGLIAVRKAIEEANVAVVELTDLSNRPFLFQTASQEHHAFKVLHPPAGGVDGSDNANSLVLQIEHYGSTLLLPGDLEPPGTQVLIDKPRPKPGGVLMAPHHGSLTMDAEAILQWSRPADVIVSGGKRAKKPEVQRMLNAYGSEVHVTANLGAICVTIDRDGKIRVASWDAPQQ</sequence>
<dbReference type="Proteomes" id="UP000315471">
    <property type="component" value="Unassembled WGS sequence"/>
</dbReference>
<feature type="domain" description="Metallo-beta-lactamase" evidence="7">
    <location>
        <begin position="595"/>
        <end position="803"/>
    </location>
</feature>
<feature type="transmembrane region" description="Helical" evidence="6">
    <location>
        <begin position="51"/>
        <end position="69"/>
    </location>
</feature>
<feature type="transmembrane region" description="Helical" evidence="6">
    <location>
        <begin position="336"/>
        <end position="356"/>
    </location>
</feature>
<feature type="transmembrane region" description="Helical" evidence="6">
    <location>
        <begin position="310"/>
        <end position="329"/>
    </location>
</feature>
<dbReference type="Pfam" id="PF03772">
    <property type="entry name" value="Competence"/>
    <property type="match status" value="1"/>
</dbReference>
<name>A0A5C6DIE0_9BACT</name>
<keyword evidence="5 6" id="KW-0472">Membrane</keyword>
<dbReference type="InterPro" id="IPR036866">
    <property type="entry name" value="RibonucZ/Hydroxyglut_hydro"/>
</dbReference>
<evidence type="ECO:0000313" key="9">
    <source>
        <dbReference type="Proteomes" id="UP000315471"/>
    </source>
</evidence>
<dbReference type="SMART" id="SM00849">
    <property type="entry name" value="Lactamase_B"/>
    <property type="match status" value="1"/>
</dbReference>
<dbReference type="OrthoDB" id="9761531at2"/>
<evidence type="ECO:0000256" key="5">
    <source>
        <dbReference type="ARBA" id="ARBA00023136"/>
    </source>
</evidence>
<dbReference type="PANTHER" id="PTHR30619:SF1">
    <property type="entry name" value="RECOMBINATION PROTEIN 2"/>
    <property type="match status" value="1"/>
</dbReference>
<dbReference type="InterPro" id="IPR001279">
    <property type="entry name" value="Metallo-B-lactamas"/>
</dbReference>
<dbReference type="InterPro" id="IPR052159">
    <property type="entry name" value="Competence_DNA_uptake"/>
</dbReference>
<keyword evidence="4 6" id="KW-1133">Transmembrane helix</keyword>
<feature type="transmembrane region" description="Helical" evidence="6">
    <location>
        <begin position="535"/>
        <end position="551"/>
    </location>
</feature>
<protein>
    <submittedName>
        <fullName evidence="8">ComEC family competence protein</fullName>
    </submittedName>
</protein>
<dbReference type="CDD" id="cd07731">
    <property type="entry name" value="ComA-like_MBL-fold"/>
    <property type="match status" value="1"/>
</dbReference>
<organism evidence="8 9">
    <name type="scientific">Novipirellula aureliae</name>
    <dbReference type="NCBI Taxonomy" id="2527966"/>
    <lineage>
        <taxon>Bacteria</taxon>
        <taxon>Pseudomonadati</taxon>
        <taxon>Planctomycetota</taxon>
        <taxon>Planctomycetia</taxon>
        <taxon>Pirellulales</taxon>
        <taxon>Pirellulaceae</taxon>
        <taxon>Novipirellula</taxon>
    </lineage>
</organism>
<evidence type="ECO:0000259" key="7">
    <source>
        <dbReference type="SMART" id="SM00849"/>
    </source>
</evidence>
<keyword evidence="9" id="KW-1185">Reference proteome</keyword>
<accession>A0A5C6DIE0</accession>
<dbReference type="InterPro" id="IPR035681">
    <property type="entry name" value="ComA-like_MBL"/>
</dbReference>
<feature type="transmembrane region" description="Helical" evidence="6">
    <location>
        <begin position="477"/>
        <end position="495"/>
    </location>
</feature>
<dbReference type="AlphaFoldDB" id="A0A5C6DIE0"/>
<feature type="transmembrane region" description="Helical" evidence="6">
    <location>
        <begin position="507"/>
        <end position="529"/>
    </location>
</feature>
<evidence type="ECO:0000256" key="6">
    <source>
        <dbReference type="SAM" id="Phobius"/>
    </source>
</evidence>
<feature type="transmembrane region" description="Helical" evidence="6">
    <location>
        <begin position="75"/>
        <end position="92"/>
    </location>
</feature>
<feature type="transmembrane region" description="Helical" evidence="6">
    <location>
        <begin position="441"/>
        <end position="457"/>
    </location>
</feature>
<dbReference type="GO" id="GO:0005886">
    <property type="term" value="C:plasma membrane"/>
    <property type="evidence" value="ECO:0007669"/>
    <property type="project" value="UniProtKB-SubCell"/>
</dbReference>
<dbReference type="RefSeq" id="WP_146602023.1">
    <property type="nucleotide sequence ID" value="NZ_SJPY01000008.1"/>
</dbReference>